<dbReference type="Gene3D" id="1.10.10.10">
    <property type="entry name" value="Winged helix-like DNA-binding domain superfamily/Winged helix DNA-binding domain"/>
    <property type="match status" value="1"/>
</dbReference>
<dbReference type="SUPFAM" id="SSF53850">
    <property type="entry name" value="Periplasmic binding protein-like II"/>
    <property type="match status" value="1"/>
</dbReference>
<evidence type="ECO:0000313" key="7">
    <source>
        <dbReference type="Proteomes" id="UP000242757"/>
    </source>
</evidence>
<dbReference type="InterPro" id="IPR000847">
    <property type="entry name" value="LysR_HTH_N"/>
</dbReference>
<protein>
    <recommendedName>
        <fullName evidence="5">HTH lysR-type domain-containing protein</fullName>
    </recommendedName>
</protein>
<evidence type="ECO:0000256" key="1">
    <source>
        <dbReference type="ARBA" id="ARBA00009437"/>
    </source>
</evidence>
<dbReference type="Pfam" id="PF00126">
    <property type="entry name" value="HTH_1"/>
    <property type="match status" value="1"/>
</dbReference>
<dbReference type="PANTHER" id="PTHR30427">
    <property type="entry name" value="TRANSCRIPTIONAL ACTIVATOR PROTEIN LYSR"/>
    <property type="match status" value="1"/>
</dbReference>
<dbReference type="Gene3D" id="3.40.190.290">
    <property type="match status" value="1"/>
</dbReference>
<dbReference type="InterPro" id="IPR036388">
    <property type="entry name" value="WH-like_DNA-bd_sf"/>
</dbReference>
<dbReference type="AlphaFoldDB" id="A0A233RHS1"/>
<dbReference type="Proteomes" id="UP000242757">
    <property type="component" value="Unassembled WGS sequence"/>
</dbReference>
<dbReference type="PANTHER" id="PTHR30427:SF1">
    <property type="entry name" value="TRANSCRIPTIONAL ACTIVATOR PROTEIN LYSR"/>
    <property type="match status" value="1"/>
</dbReference>
<dbReference type="InterPro" id="IPR036390">
    <property type="entry name" value="WH_DNA-bd_sf"/>
</dbReference>
<evidence type="ECO:0000256" key="2">
    <source>
        <dbReference type="ARBA" id="ARBA00023015"/>
    </source>
</evidence>
<evidence type="ECO:0000256" key="4">
    <source>
        <dbReference type="ARBA" id="ARBA00023163"/>
    </source>
</evidence>
<gene>
    <name evidence="6" type="ORF">B6S08_05410</name>
</gene>
<keyword evidence="3" id="KW-0238">DNA-binding</keyword>
<dbReference type="InterPro" id="IPR005119">
    <property type="entry name" value="LysR_subst-bd"/>
</dbReference>
<feature type="domain" description="HTH lysR-type" evidence="5">
    <location>
        <begin position="24"/>
        <end position="81"/>
    </location>
</feature>
<name>A0A233RHS1_9GAMM</name>
<evidence type="ECO:0000313" key="6">
    <source>
        <dbReference type="EMBL" id="OXY82941.1"/>
    </source>
</evidence>
<reference evidence="6 7" key="1">
    <citation type="submission" date="2017-08" db="EMBL/GenBank/DDBJ databases">
        <title>A Genome Sequence of Oceanimonas doudoroffii ATCC 27123T.</title>
        <authorList>
            <person name="Brennan M.A."/>
            <person name="Maclea K.S."/>
            <person name="Mcclelland W.D."/>
            <person name="Trachtenberg A.M."/>
        </authorList>
    </citation>
    <scope>NUCLEOTIDE SEQUENCE [LARGE SCALE GENOMIC DNA]</scope>
    <source>
        <strain evidence="6 7">ATCC 27123</strain>
    </source>
</reference>
<dbReference type="PRINTS" id="PR00039">
    <property type="entry name" value="HTHLYSR"/>
</dbReference>
<dbReference type="PROSITE" id="PS50931">
    <property type="entry name" value="HTH_LYSR"/>
    <property type="match status" value="1"/>
</dbReference>
<keyword evidence="7" id="KW-1185">Reference proteome</keyword>
<comment type="similarity">
    <text evidence="1">Belongs to the LysR transcriptional regulatory family.</text>
</comment>
<dbReference type="GO" id="GO:0043565">
    <property type="term" value="F:sequence-specific DNA binding"/>
    <property type="evidence" value="ECO:0007669"/>
    <property type="project" value="TreeGrafter"/>
</dbReference>
<keyword evidence="2" id="KW-0805">Transcription regulation</keyword>
<sequence>MYKLNLYPIGMNKDAEKVAMNPKVNAKQLHIFQEVIRSGSISKAARRLGLTQPAVSTAIANLESDMGFMLFRRNHYGTEMTAEAKSFSEGVERALKALNNLEELASDLKHGRTGKLQIGCMPGMATLAPAMVATFMGHNPGVKLSLQTFPSGKVEEWVAGGHFDLGIVEKPQAKNELEIWPYRFRMLCALPAGSPLADRREITIDDLEGLPLITLGDGHQSTMQLRSLAHRHNLALNVVAETQLFPSAMGLVDAGVGYTLIDPITAMEYGKRHDCSVVLRPFAPQVEFEVAIILPRFHLTSRLCQRFHVALKAEFDAMAARFASAGQYAVRG</sequence>
<dbReference type="SUPFAM" id="SSF46785">
    <property type="entry name" value="Winged helix' DNA-binding domain"/>
    <property type="match status" value="1"/>
</dbReference>
<evidence type="ECO:0000259" key="5">
    <source>
        <dbReference type="PROSITE" id="PS50931"/>
    </source>
</evidence>
<evidence type="ECO:0000256" key="3">
    <source>
        <dbReference type="ARBA" id="ARBA00023125"/>
    </source>
</evidence>
<dbReference type="OrthoDB" id="9786526at2"/>
<keyword evidence="4" id="KW-0804">Transcription</keyword>
<organism evidence="6 7">
    <name type="scientific">Oceanimonas doudoroffii</name>
    <dbReference type="NCBI Taxonomy" id="84158"/>
    <lineage>
        <taxon>Bacteria</taxon>
        <taxon>Pseudomonadati</taxon>
        <taxon>Pseudomonadota</taxon>
        <taxon>Gammaproteobacteria</taxon>
        <taxon>Aeromonadales</taxon>
        <taxon>Aeromonadaceae</taxon>
        <taxon>Oceanimonas</taxon>
    </lineage>
</organism>
<dbReference type="EMBL" id="NBIM01000001">
    <property type="protein sequence ID" value="OXY82941.1"/>
    <property type="molecule type" value="Genomic_DNA"/>
</dbReference>
<comment type="caution">
    <text evidence="6">The sequence shown here is derived from an EMBL/GenBank/DDBJ whole genome shotgun (WGS) entry which is preliminary data.</text>
</comment>
<proteinExistence type="inferred from homology"/>
<dbReference type="Pfam" id="PF03466">
    <property type="entry name" value="LysR_substrate"/>
    <property type="match status" value="1"/>
</dbReference>
<accession>A0A233RHS1</accession>
<dbReference type="GO" id="GO:0003700">
    <property type="term" value="F:DNA-binding transcription factor activity"/>
    <property type="evidence" value="ECO:0007669"/>
    <property type="project" value="InterPro"/>
</dbReference>
<dbReference type="GO" id="GO:0010628">
    <property type="term" value="P:positive regulation of gene expression"/>
    <property type="evidence" value="ECO:0007669"/>
    <property type="project" value="TreeGrafter"/>
</dbReference>